<gene>
    <name evidence="1" type="ORF">B0H63DRAFT_531093</name>
</gene>
<organism evidence="1 2">
    <name type="scientific">Podospora didyma</name>
    <dbReference type="NCBI Taxonomy" id="330526"/>
    <lineage>
        <taxon>Eukaryota</taxon>
        <taxon>Fungi</taxon>
        <taxon>Dikarya</taxon>
        <taxon>Ascomycota</taxon>
        <taxon>Pezizomycotina</taxon>
        <taxon>Sordariomycetes</taxon>
        <taxon>Sordariomycetidae</taxon>
        <taxon>Sordariales</taxon>
        <taxon>Podosporaceae</taxon>
        <taxon>Podospora</taxon>
    </lineage>
</organism>
<dbReference type="EMBL" id="JAULSW010000001">
    <property type="protein sequence ID" value="KAK3393364.1"/>
    <property type="molecule type" value="Genomic_DNA"/>
</dbReference>
<dbReference type="Pfam" id="PF07994">
    <property type="entry name" value="NAD_binding_5"/>
    <property type="match status" value="1"/>
</dbReference>
<dbReference type="GO" id="GO:0006021">
    <property type="term" value="P:inositol biosynthetic process"/>
    <property type="evidence" value="ECO:0007669"/>
    <property type="project" value="InterPro"/>
</dbReference>
<dbReference type="AlphaFoldDB" id="A0AAE0P4Y7"/>
<sequence length="104" mass="11211">MAFPYGRLTTPGPQISDEIADQKFRVIFDRRRNPFQGLVDLPIAGDPLLAAVNSTAFRERALLDGGLLGGFGGNNGSTVTVGIIADRRGFTWETPEGPQSANYD</sequence>
<dbReference type="Gene3D" id="3.40.50.720">
    <property type="entry name" value="NAD(P)-binding Rossmann-like Domain"/>
    <property type="match status" value="1"/>
</dbReference>
<protein>
    <submittedName>
        <fullName evidence="1">Uncharacterized protein</fullName>
    </submittedName>
</protein>
<dbReference type="Proteomes" id="UP001285441">
    <property type="component" value="Unassembled WGS sequence"/>
</dbReference>
<evidence type="ECO:0000313" key="1">
    <source>
        <dbReference type="EMBL" id="KAK3393364.1"/>
    </source>
</evidence>
<dbReference type="InterPro" id="IPR002587">
    <property type="entry name" value="Myo-inos-1-P_Synthase"/>
</dbReference>
<keyword evidence="2" id="KW-1185">Reference proteome</keyword>
<evidence type="ECO:0000313" key="2">
    <source>
        <dbReference type="Proteomes" id="UP001285441"/>
    </source>
</evidence>
<reference evidence="1" key="2">
    <citation type="submission" date="2023-06" db="EMBL/GenBank/DDBJ databases">
        <authorList>
            <consortium name="Lawrence Berkeley National Laboratory"/>
            <person name="Haridas S."/>
            <person name="Hensen N."/>
            <person name="Bonometti L."/>
            <person name="Westerberg I."/>
            <person name="Brannstrom I.O."/>
            <person name="Guillou S."/>
            <person name="Cros-Aarteil S."/>
            <person name="Calhoun S."/>
            <person name="Kuo A."/>
            <person name="Mondo S."/>
            <person name="Pangilinan J."/>
            <person name="Riley R."/>
            <person name="LaButti K."/>
            <person name="Andreopoulos B."/>
            <person name="Lipzen A."/>
            <person name="Chen C."/>
            <person name="Yanf M."/>
            <person name="Daum C."/>
            <person name="Ng V."/>
            <person name="Clum A."/>
            <person name="Steindorff A."/>
            <person name="Ohm R."/>
            <person name="Martin F."/>
            <person name="Silar P."/>
            <person name="Natvig D."/>
            <person name="Lalanne C."/>
            <person name="Gautier V."/>
            <person name="Ament-velasquez S.L."/>
            <person name="Kruys A."/>
            <person name="Hutchinson M.I."/>
            <person name="Powell A.J."/>
            <person name="Barry K."/>
            <person name="Miller A.N."/>
            <person name="Grigoriev I.V."/>
            <person name="Debuchy R."/>
            <person name="Gladieux P."/>
            <person name="Thoren M.H."/>
            <person name="Johannesson H."/>
        </authorList>
    </citation>
    <scope>NUCLEOTIDE SEQUENCE</scope>
    <source>
        <strain evidence="1">CBS 232.78</strain>
    </source>
</reference>
<name>A0AAE0P4Y7_9PEZI</name>
<dbReference type="GO" id="GO:0008654">
    <property type="term" value="P:phospholipid biosynthetic process"/>
    <property type="evidence" value="ECO:0007669"/>
    <property type="project" value="InterPro"/>
</dbReference>
<comment type="caution">
    <text evidence="1">The sequence shown here is derived from an EMBL/GenBank/DDBJ whole genome shotgun (WGS) entry which is preliminary data.</text>
</comment>
<proteinExistence type="predicted"/>
<dbReference type="InterPro" id="IPR036291">
    <property type="entry name" value="NAD(P)-bd_dom_sf"/>
</dbReference>
<accession>A0AAE0P4Y7</accession>
<dbReference type="GO" id="GO:0004512">
    <property type="term" value="F:inositol-3-phosphate synthase activity"/>
    <property type="evidence" value="ECO:0007669"/>
    <property type="project" value="InterPro"/>
</dbReference>
<dbReference type="SUPFAM" id="SSF51735">
    <property type="entry name" value="NAD(P)-binding Rossmann-fold domains"/>
    <property type="match status" value="1"/>
</dbReference>
<reference evidence="1" key="1">
    <citation type="journal article" date="2023" name="Mol. Phylogenet. Evol.">
        <title>Genome-scale phylogeny and comparative genomics of the fungal order Sordariales.</title>
        <authorList>
            <person name="Hensen N."/>
            <person name="Bonometti L."/>
            <person name="Westerberg I."/>
            <person name="Brannstrom I.O."/>
            <person name="Guillou S."/>
            <person name="Cros-Aarteil S."/>
            <person name="Calhoun S."/>
            <person name="Haridas S."/>
            <person name="Kuo A."/>
            <person name="Mondo S."/>
            <person name="Pangilinan J."/>
            <person name="Riley R."/>
            <person name="LaButti K."/>
            <person name="Andreopoulos B."/>
            <person name="Lipzen A."/>
            <person name="Chen C."/>
            <person name="Yan M."/>
            <person name="Daum C."/>
            <person name="Ng V."/>
            <person name="Clum A."/>
            <person name="Steindorff A."/>
            <person name="Ohm R.A."/>
            <person name="Martin F."/>
            <person name="Silar P."/>
            <person name="Natvig D.O."/>
            <person name="Lalanne C."/>
            <person name="Gautier V."/>
            <person name="Ament-Velasquez S.L."/>
            <person name="Kruys A."/>
            <person name="Hutchinson M.I."/>
            <person name="Powell A.J."/>
            <person name="Barry K."/>
            <person name="Miller A.N."/>
            <person name="Grigoriev I.V."/>
            <person name="Debuchy R."/>
            <person name="Gladieux P."/>
            <person name="Hiltunen Thoren M."/>
            <person name="Johannesson H."/>
        </authorList>
    </citation>
    <scope>NUCLEOTIDE SEQUENCE</scope>
    <source>
        <strain evidence="1">CBS 232.78</strain>
    </source>
</reference>